<dbReference type="EMBL" id="CAJZBQ010000030">
    <property type="protein sequence ID" value="CAG9322242.1"/>
    <property type="molecule type" value="Genomic_DNA"/>
</dbReference>
<evidence type="ECO:0000256" key="6">
    <source>
        <dbReference type="ARBA" id="ARBA00022840"/>
    </source>
</evidence>
<dbReference type="InterPro" id="IPR000719">
    <property type="entry name" value="Prot_kinase_dom"/>
</dbReference>
<dbReference type="InterPro" id="IPR017441">
    <property type="entry name" value="Protein_kinase_ATP_BS"/>
</dbReference>
<dbReference type="PANTHER" id="PTHR24350">
    <property type="entry name" value="SERINE/THREONINE-PROTEIN KINASE IAL-RELATED"/>
    <property type="match status" value="1"/>
</dbReference>
<name>A0AAU9J9Z2_9CILI</name>
<feature type="coiled-coil region" evidence="12">
    <location>
        <begin position="338"/>
        <end position="372"/>
    </location>
</feature>
<dbReference type="InterPro" id="IPR011009">
    <property type="entry name" value="Kinase-like_dom_sf"/>
</dbReference>
<comment type="catalytic activity">
    <reaction evidence="11">
        <text>L-threonyl-[protein] + ATP = O-phospho-L-threonyl-[protein] + ADP + H(+)</text>
        <dbReference type="Rhea" id="RHEA:46608"/>
        <dbReference type="Rhea" id="RHEA-COMP:11060"/>
        <dbReference type="Rhea" id="RHEA-COMP:11605"/>
        <dbReference type="ChEBI" id="CHEBI:15378"/>
        <dbReference type="ChEBI" id="CHEBI:30013"/>
        <dbReference type="ChEBI" id="CHEBI:30616"/>
        <dbReference type="ChEBI" id="CHEBI:61977"/>
        <dbReference type="ChEBI" id="CHEBI:456216"/>
        <dbReference type="EC" id="2.7.11.1"/>
    </reaction>
</comment>
<feature type="active site" description="Proton acceptor" evidence="7">
    <location>
        <position position="157"/>
    </location>
</feature>
<keyword evidence="12" id="KW-0175">Coiled coil</keyword>
<feature type="domain" description="Protein kinase" evidence="14">
    <location>
        <begin position="32"/>
        <end position="283"/>
    </location>
</feature>
<evidence type="ECO:0000256" key="3">
    <source>
        <dbReference type="ARBA" id="ARBA00022679"/>
    </source>
</evidence>
<dbReference type="FunFam" id="3.30.200.20:FF:000042">
    <property type="entry name" value="Aurora kinase A"/>
    <property type="match status" value="1"/>
</dbReference>
<feature type="binding site" evidence="8">
    <location>
        <begin position="161"/>
        <end position="162"/>
    </location>
    <ligand>
        <name>ATP</name>
        <dbReference type="ChEBI" id="CHEBI:30616"/>
    </ligand>
</feature>
<keyword evidence="4 8" id="KW-0547">Nucleotide-binding</keyword>
<dbReference type="AlphaFoldDB" id="A0AAU9J9Z2"/>
<keyword evidence="16" id="KW-1185">Reference proteome</keyword>
<feature type="cross-link" description="Glycyl lysine isopeptide (Lys-Gly) (interchain with G-Cter in SUMO2)" evidence="9">
    <location>
        <position position="159"/>
    </location>
</feature>
<dbReference type="FunFam" id="1.10.510.10:FF:000571">
    <property type="entry name" value="Maternal embryonic leucine zipper kinase"/>
    <property type="match status" value="1"/>
</dbReference>
<keyword evidence="2 11" id="KW-0723">Serine/threonine-protein kinase</keyword>
<evidence type="ECO:0000259" key="14">
    <source>
        <dbReference type="PROSITE" id="PS50011"/>
    </source>
</evidence>
<feature type="coiled-coil region" evidence="12">
    <location>
        <begin position="469"/>
        <end position="543"/>
    </location>
</feature>
<dbReference type="InterPro" id="IPR008271">
    <property type="entry name" value="Ser/Thr_kinase_AS"/>
</dbReference>
<comment type="similarity">
    <text evidence="11">Belongs to the protein kinase superfamily. Ser/Thr protein kinase family. Aurora subfamily.</text>
</comment>
<evidence type="ECO:0000313" key="16">
    <source>
        <dbReference type="Proteomes" id="UP001162131"/>
    </source>
</evidence>
<organism evidence="15 16">
    <name type="scientific">Blepharisma stoltei</name>
    <dbReference type="NCBI Taxonomy" id="1481888"/>
    <lineage>
        <taxon>Eukaryota</taxon>
        <taxon>Sar</taxon>
        <taxon>Alveolata</taxon>
        <taxon>Ciliophora</taxon>
        <taxon>Postciliodesmatophora</taxon>
        <taxon>Heterotrichea</taxon>
        <taxon>Heterotrichida</taxon>
        <taxon>Blepharismidae</taxon>
        <taxon>Blepharisma</taxon>
    </lineage>
</organism>
<dbReference type="Gene3D" id="1.10.510.10">
    <property type="entry name" value="Transferase(Phosphotransferase) domain 1"/>
    <property type="match status" value="1"/>
</dbReference>
<evidence type="ECO:0000256" key="9">
    <source>
        <dbReference type="PIRSR" id="PIRSR630616-3"/>
    </source>
</evidence>
<dbReference type="CDD" id="cd14007">
    <property type="entry name" value="STKc_Aurora"/>
    <property type="match status" value="1"/>
</dbReference>
<dbReference type="GO" id="GO:0004674">
    <property type="term" value="F:protein serine/threonine kinase activity"/>
    <property type="evidence" value="ECO:0007669"/>
    <property type="project" value="UniProtKB-KW"/>
</dbReference>
<dbReference type="InterPro" id="IPR030616">
    <property type="entry name" value="Aur-like"/>
</dbReference>
<dbReference type="PROSITE" id="PS50011">
    <property type="entry name" value="PROTEIN_KINASE_DOM"/>
    <property type="match status" value="1"/>
</dbReference>
<dbReference type="EC" id="2.7.11.1" evidence="11"/>
<keyword evidence="6 8" id="KW-0067">ATP-binding</keyword>
<evidence type="ECO:0000256" key="7">
    <source>
        <dbReference type="PIRSR" id="PIRSR630616-1"/>
    </source>
</evidence>
<dbReference type="SUPFAM" id="SSF56112">
    <property type="entry name" value="Protein kinase-like (PK-like)"/>
    <property type="match status" value="1"/>
</dbReference>
<reference evidence="15" key="1">
    <citation type="submission" date="2021-09" db="EMBL/GenBank/DDBJ databases">
        <authorList>
            <consortium name="AG Swart"/>
            <person name="Singh M."/>
            <person name="Singh A."/>
            <person name="Seah K."/>
            <person name="Emmerich C."/>
        </authorList>
    </citation>
    <scope>NUCLEOTIDE SEQUENCE</scope>
    <source>
        <strain evidence="15">ATCC30299</strain>
    </source>
</reference>
<evidence type="ECO:0000256" key="11">
    <source>
        <dbReference type="RuleBase" id="RU367134"/>
    </source>
</evidence>
<comment type="subunit">
    <text evidence="1">Monomer.</text>
</comment>
<gene>
    <name evidence="15" type="ORF">BSTOLATCC_MIC30617</name>
</gene>
<evidence type="ECO:0000256" key="10">
    <source>
        <dbReference type="PROSITE-ProRule" id="PRU10141"/>
    </source>
</evidence>
<sequence length="559" mass="64560">MDGNRVKRRLLFLSPSAASGKERECRVEDFESLSRKAIGEGAFGQVYKVRHVETGNLYAIKVIQKSRIIAKDMLQQLRREIRIMYCLDHPNIIKLYNHFEDDTNFYLIMELAEGGSLFNKVVKLKSFDEPTAAQYLRELALAVQYLHTRDPPIIHRDIKPENIFLDGDGRAKLGDFGWSSFSEGERSTYCGTLEYLAPEMIDRSGHDTRLDIWNLGVLLFELLTGNAPFQSKSQTELFAKIKAVKIGFPKSFPVAAKDLVRRLLRPNPAERITIEELLEHTWMRQHPPSRPTANLTTEKQPLPEVPEDSEIKFQDHEYKIISTPDETQKQLAQERTLRVKLRNNILRLDEDIHKANQNLKRLEEKQQKIALESHAVQKNVNDLKIQALQNDMTSYDRESLGSNSEETRDTLSASQAKLRQIDFELKMKRKEEKERKNECFNKELRLFVMENTLRGLKNESRTLKWFNSISKLKHQVVELSTVIEMLSDESPVPLISSSLESIHFQLSAKPEIQRVIETAEEDIKAKEIQLNDLEKGIIELQTVLQLQKDVKSLMRINAG</sequence>
<evidence type="ECO:0000256" key="12">
    <source>
        <dbReference type="SAM" id="Coils"/>
    </source>
</evidence>
<comment type="caution">
    <text evidence="15">The sequence shown here is derived from an EMBL/GenBank/DDBJ whole genome shotgun (WGS) entry which is preliminary data.</text>
</comment>
<evidence type="ECO:0000256" key="2">
    <source>
        <dbReference type="ARBA" id="ARBA00022527"/>
    </source>
</evidence>
<feature type="region of interest" description="Disordered" evidence="13">
    <location>
        <begin position="285"/>
        <end position="305"/>
    </location>
</feature>
<evidence type="ECO:0000256" key="8">
    <source>
        <dbReference type="PIRSR" id="PIRSR630616-2"/>
    </source>
</evidence>
<evidence type="ECO:0000256" key="5">
    <source>
        <dbReference type="ARBA" id="ARBA00022777"/>
    </source>
</evidence>
<keyword evidence="5 11" id="KW-0418">Kinase</keyword>
<feature type="binding site" evidence="8">
    <location>
        <begin position="110"/>
        <end position="112"/>
    </location>
    <ligand>
        <name>ATP</name>
        <dbReference type="ChEBI" id="CHEBI:30616"/>
    </ligand>
</feature>
<feature type="binding site" evidence="8">
    <location>
        <position position="61"/>
    </location>
    <ligand>
        <name>ATP</name>
        <dbReference type="ChEBI" id="CHEBI:30616"/>
    </ligand>
</feature>
<feature type="binding site" evidence="10">
    <location>
        <position position="71"/>
    </location>
    <ligand>
        <name>ATP</name>
        <dbReference type="ChEBI" id="CHEBI:30616"/>
    </ligand>
</feature>
<evidence type="ECO:0000313" key="15">
    <source>
        <dbReference type="EMBL" id="CAG9322242.1"/>
    </source>
</evidence>
<dbReference type="SMART" id="SM00220">
    <property type="entry name" value="S_TKc"/>
    <property type="match status" value="1"/>
</dbReference>
<dbReference type="GO" id="GO:0005524">
    <property type="term" value="F:ATP binding"/>
    <property type="evidence" value="ECO:0007669"/>
    <property type="project" value="UniProtKB-UniRule"/>
</dbReference>
<keyword evidence="3 11" id="KW-0808">Transferase</keyword>
<comment type="catalytic activity">
    <reaction evidence="11">
        <text>L-seryl-[protein] + ATP = O-phospho-L-seryl-[protein] + ADP + H(+)</text>
        <dbReference type="Rhea" id="RHEA:17989"/>
        <dbReference type="Rhea" id="RHEA-COMP:9863"/>
        <dbReference type="Rhea" id="RHEA-COMP:11604"/>
        <dbReference type="ChEBI" id="CHEBI:15378"/>
        <dbReference type="ChEBI" id="CHEBI:29999"/>
        <dbReference type="ChEBI" id="CHEBI:30616"/>
        <dbReference type="ChEBI" id="CHEBI:83421"/>
        <dbReference type="ChEBI" id="CHEBI:456216"/>
        <dbReference type="EC" id="2.7.11.1"/>
    </reaction>
</comment>
<dbReference type="Proteomes" id="UP001162131">
    <property type="component" value="Unassembled WGS sequence"/>
</dbReference>
<dbReference type="PROSITE" id="PS00108">
    <property type="entry name" value="PROTEIN_KINASE_ST"/>
    <property type="match status" value="1"/>
</dbReference>
<protein>
    <recommendedName>
        <fullName evidence="11">Aurora kinase</fullName>
        <ecNumber evidence="11">2.7.11.1</ecNumber>
    </recommendedName>
</protein>
<dbReference type="Pfam" id="PF00069">
    <property type="entry name" value="Pkinase"/>
    <property type="match status" value="1"/>
</dbReference>
<evidence type="ECO:0000256" key="1">
    <source>
        <dbReference type="ARBA" id="ARBA00011245"/>
    </source>
</evidence>
<evidence type="ECO:0000256" key="4">
    <source>
        <dbReference type="ARBA" id="ARBA00022741"/>
    </source>
</evidence>
<feature type="binding site" evidence="8">
    <location>
        <position position="175"/>
    </location>
    <ligand>
        <name>ATP</name>
        <dbReference type="ChEBI" id="CHEBI:30616"/>
    </ligand>
</feature>
<proteinExistence type="inferred from homology"/>
<evidence type="ECO:0000256" key="13">
    <source>
        <dbReference type="SAM" id="MobiDB-lite"/>
    </source>
</evidence>
<accession>A0AAU9J9Z2</accession>
<dbReference type="PROSITE" id="PS00107">
    <property type="entry name" value="PROTEIN_KINASE_ATP"/>
    <property type="match status" value="1"/>
</dbReference>